<gene>
    <name evidence="1" type="ORF">GPUH_LOCUS14426</name>
</gene>
<organism evidence="3">
    <name type="scientific">Gongylonema pulchrum</name>
    <dbReference type="NCBI Taxonomy" id="637853"/>
    <lineage>
        <taxon>Eukaryota</taxon>
        <taxon>Metazoa</taxon>
        <taxon>Ecdysozoa</taxon>
        <taxon>Nematoda</taxon>
        <taxon>Chromadorea</taxon>
        <taxon>Rhabditida</taxon>
        <taxon>Spirurina</taxon>
        <taxon>Spiruromorpha</taxon>
        <taxon>Spiruroidea</taxon>
        <taxon>Gongylonematidae</taxon>
        <taxon>Gongylonema</taxon>
    </lineage>
</organism>
<evidence type="ECO:0000313" key="1">
    <source>
        <dbReference type="EMBL" id="VDN24147.1"/>
    </source>
</evidence>
<accession>A0A183E0D5</accession>
<dbReference type="OrthoDB" id="1431934at2759"/>
<reference evidence="1 2" key="2">
    <citation type="submission" date="2018-11" db="EMBL/GenBank/DDBJ databases">
        <authorList>
            <consortium name="Pathogen Informatics"/>
        </authorList>
    </citation>
    <scope>NUCLEOTIDE SEQUENCE [LARGE SCALE GENOMIC DNA]</scope>
</reference>
<reference evidence="3" key="1">
    <citation type="submission" date="2016-06" db="UniProtKB">
        <authorList>
            <consortium name="WormBaseParasite"/>
        </authorList>
    </citation>
    <scope>IDENTIFICATION</scope>
</reference>
<sequence>MLAYVYGVVPLSLCRNGGCGVGSGSARPEHNELDDDEIWNEVNSHSREKSPLLNDMERQDGTSLTTRMSVNSGFSNAQQVHSRLQVQAELCRRRPSIESGITSIGEKCNYEEASTKAMAGSQYNDDKEAVSYCEEVASTIALAGSVIDAKSLTDSASGRVFVTQMCNRDRDLSPSSQHVNDSCRLNYRTILCHGELVLLASVVAEQQVSFLRQAVVQARRHIASRMHHTRI</sequence>
<evidence type="ECO:0000313" key="3">
    <source>
        <dbReference type="WBParaSite" id="GPUH_0001444501-mRNA-1"/>
    </source>
</evidence>
<evidence type="ECO:0000313" key="2">
    <source>
        <dbReference type="Proteomes" id="UP000271098"/>
    </source>
</evidence>
<keyword evidence="2" id="KW-1185">Reference proteome</keyword>
<dbReference type="AlphaFoldDB" id="A0A183E0D5"/>
<proteinExistence type="predicted"/>
<dbReference type="EMBL" id="UYRT01081250">
    <property type="protein sequence ID" value="VDN24147.1"/>
    <property type="molecule type" value="Genomic_DNA"/>
</dbReference>
<protein>
    <submittedName>
        <fullName evidence="3">Ragulator complex protein LAMTOR1</fullName>
    </submittedName>
</protein>
<dbReference type="Proteomes" id="UP000271098">
    <property type="component" value="Unassembled WGS sequence"/>
</dbReference>
<dbReference type="WBParaSite" id="GPUH_0001444501-mRNA-1">
    <property type="protein sequence ID" value="GPUH_0001444501-mRNA-1"/>
    <property type="gene ID" value="GPUH_0001444501"/>
</dbReference>
<name>A0A183E0D5_9BILA</name>